<protein>
    <recommendedName>
        <fullName evidence="3">GST N-terminal domain-containing protein</fullName>
    </recommendedName>
</protein>
<sequence length="272" mass="30639">MPKNEQVTLFLWLPGLFPRRVSYWLLIKGLVSSPHDLLDGTTTDPNLSIVRLNLHMTPTGSIVWESNPENDPLPTEISTSSPCLRIRDTETGNERWVRESSSIIAHLEEVYADRGPALKSKDLLDIAATNDLVGQINLSVIESLTYIRHASPQFAAFSGIKEEERSQAAARLGHQCMVKGFLKVQDWAGDSLATTGWLTPGTDGPGLVDANLAAVRRYLELVYGWNIFEKEELKPLAEWYERFKGLSWWGALEERPNVHPPELKFTIEKFEV</sequence>
<gene>
    <name evidence="1" type="ORF">E0Z10_g4177</name>
</gene>
<evidence type="ECO:0000313" key="2">
    <source>
        <dbReference type="Proteomes" id="UP000297716"/>
    </source>
</evidence>
<dbReference type="Gene3D" id="3.40.30.10">
    <property type="entry name" value="Glutaredoxin"/>
    <property type="match status" value="1"/>
</dbReference>
<dbReference type="OrthoDB" id="3587182at2759"/>
<dbReference type="Proteomes" id="UP000297716">
    <property type="component" value="Unassembled WGS sequence"/>
</dbReference>
<dbReference type="AlphaFoldDB" id="A0A4Z0YXB4"/>
<dbReference type="Gene3D" id="1.20.1050.10">
    <property type="match status" value="1"/>
</dbReference>
<evidence type="ECO:0008006" key="3">
    <source>
        <dbReference type="Google" id="ProtNLM"/>
    </source>
</evidence>
<comment type="caution">
    <text evidence="1">The sequence shown here is derived from an EMBL/GenBank/DDBJ whole genome shotgun (WGS) entry which is preliminary data.</text>
</comment>
<proteinExistence type="predicted"/>
<dbReference type="STRING" id="37992.A0A4Z0YXB4"/>
<keyword evidence="2" id="KW-1185">Reference proteome</keyword>
<name>A0A4Z0YXB4_9PEZI</name>
<evidence type="ECO:0000313" key="1">
    <source>
        <dbReference type="EMBL" id="TGJ84588.1"/>
    </source>
</evidence>
<dbReference type="EMBL" id="SKBN01000064">
    <property type="protein sequence ID" value="TGJ84588.1"/>
    <property type="molecule type" value="Genomic_DNA"/>
</dbReference>
<organism evidence="1 2">
    <name type="scientific">Xylaria hypoxylon</name>
    <dbReference type="NCBI Taxonomy" id="37992"/>
    <lineage>
        <taxon>Eukaryota</taxon>
        <taxon>Fungi</taxon>
        <taxon>Dikarya</taxon>
        <taxon>Ascomycota</taxon>
        <taxon>Pezizomycotina</taxon>
        <taxon>Sordariomycetes</taxon>
        <taxon>Xylariomycetidae</taxon>
        <taxon>Xylariales</taxon>
        <taxon>Xylariaceae</taxon>
        <taxon>Xylaria</taxon>
    </lineage>
</organism>
<reference evidence="1 2" key="1">
    <citation type="submission" date="2019-03" db="EMBL/GenBank/DDBJ databases">
        <title>Draft genome sequence of Xylaria hypoxylon DSM 108379, a ubiquitous saprotrophic-parasitic fungi on hardwood.</title>
        <authorList>
            <person name="Buettner E."/>
            <person name="Leonhardt S."/>
            <person name="Gebauer A.M."/>
            <person name="Liers C."/>
            <person name="Hofrichter M."/>
            <person name="Kellner H."/>
        </authorList>
    </citation>
    <scope>NUCLEOTIDE SEQUENCE [LARGE SCALE GENOMIC DNA]</scope>
    <source>
        <strain evidence="1 2">DSM 108379</strain>
    </source>
</reference>
<accession>A0A4Z0YXB4</accession>